<dbReference type="PROSITE" id="PS50002">
    <property type="entry name" value="SH3"/>
    <property type="match status" value="1"/>
</dbReference>
<dbReference type="Gene3D" id="2.30.30.40">
    <property type="entry name" value="SH3 Domains"/>
    <property type="match status" value="1"/>
</dbReference>
<name>A0AAD5U5C0_9FUNG</name>
<dbReference type="CDD" id="cd00174">
    <property type="entry name" value="SH3"/>
    <property type="match status" value="1"/>
</dbReference>
<evidence type="ECO:0000256" key="1">
    <source>
        <dbReference type="ARBA" id="ARBA00004196"/>
    </source>
</evidence>
<dbReference type="Pfam" id="PF13855">
    <property type="entry name" value="LRR_8"/>
    <property type="match status" value="1"/>
</dbReference>
<proteinExistence type="predicted"/>
<feature type="transmembrane region" description="Helical" evidence="7">
    <location>
        <begin position="238"/>
        <end position="260"/>
    </location>
</feature>
<dbReference type="Proteomes" id="UP001211065">
    <property type="component" value="Unassembled WGS sequence"/>
</dbReference>
<evidence type="ECO:0000256" key="3">
    <source>
        <dbReference type="ARBA" id="ARBA00022614"/>
    </source>
</evidence>
<dbReference type="PANTHER" id="PTHR48059">
    <property type="entry name" value="POLYGALACTURONASE INHIBITOR 1"/>
    <property type="match status" value="1"/>
</dbReference>
<dbReference type="SUPFAM" id="SSF52058">
    <property type="entry name" value="L domain-like"/>
    <property type="match status" value="1"/>
</dbReference>
<dbReference type="InterPro" id="IPR032675">
    <property type="entry name" value="LRR_dom_sf"/>
</dbReference>
<dbReference type="InterPro" id="IPR001452">
    <property type="entry name" value="SH3_domain"/>
</dbReference>
<accession>A0AAD5U5C0</accession>
<evidence type="ECO:0000256" key="5">
    <source>
        <dbReference type="PROSITE-ProRule" id="PRU00192"/>
    </source>
</evidence>
<reference evidence="9" key="1">
    <citation type="submission" date="2020-05" db="EMBL/GenBank/DDBJ databases">
        <title>Phylogenomic resolution of chytrid fungi.</title>
        <authorList>
            <person name="Stajich J.E."/>
            <person name="Amses K."/>
            <person name="Simmons R."/>
            <person name="Seto K."/>
            <person name="Myers J."/>
            <person name="Bonds A."/>
            <person name="Quandt C.A."/>
            <person name="Barry K."/>
            <person name="Liu P."/>
            <person name="Grigoriev I."/>
            <person name="Longcore J.E."/>
            <person name="James T.Y."/>
        </authorList>
    </citation>
    <scope>NUCLEOTIDE SEQUENCE</scope>
    <source>
        <strain evidence="9">JEL0476</strain>
    </source>
</reference>
<feature type="domain" description="SH3" evidence="8">
    <location>
        <begin position="727"/>
        <end position="789"/>
    </location>
</feature>
<dbReference type="SMART" id="SM00326">
    <property type="entry name" value="SH3"/>
    <property type="match status" value="1"/>
</dbReference>
<dbReference type="SUPFAM" id="SSF50044">
    <property type="entry name" value="SH3-domain"/>
    <property type="match status" value="1"/>
</dbReference>
<evidence type="ECO:0000256" key="7">
    <source>
        <dbReference type="SAM" id="Phobius"/>
    </source>
</evidence>
<evidence type="ECO:0000256" key="2">
    <source>
        <dbReference type="ARBA" id="ARBA00022443"/>
    </source>
</evidence>
<keyword evidence="3" id="KW-0433">Leucine-rich repeat</keyword>
<feature type="region of interest" description="Disordered" evidence="6">
    <location>
        <begin position="680"/>
        <end position="701"/>
    </location>
</feature>
<dbReference type="InterPro" id="IPR036028">
    <property type="entry name" value="SH3-like_dom_sf"/>
</dbReference>
<feature type="transmembrane region" description="Helical" evidence="7">
    <location>
        <begin position="2070"/>
        <end position="2092"/>
    </location>
</feature>
<keyword evidence="2 5" id="KW-0728">SH3 domain</keyword>
<evidence type="ECO:0000256" key="4">
    <source>
        <dbReference type="ARBA" id="ARBA00022737"/>
    </source>
</evidence>
<gene>
    <name evidence="9" type="ORF">HK099_007689</name>
</gene>
<evidence type="ECO:0000313" key="9">
    <source>
        <dbReference type="EMBL" id="KAJ3224895.1"/>
    </source>
</evidence>
<dbReference type="PANTHER" id="PTHR48059:SF19">
    <property type="entry name" value="RECEPTOR-LIKE PROTEIN KINASE 5"/>
    <property type="match status" value="1"/>
</dbReference>
<keyword evidence="7" id="KW-0472">Membrane</keyword>
<keyword evidence="4" id="KW-0677">Repeat</keyword>
<dbReference type="FunFam" id="3.80.10.10:FF:000041">
    <property type="entry name" value="LRR receptor-like serine/threonine-protein kinase ERECTA"/>
    <property type="match status" value="1"/>
</dbReference>
<evidence type="ECO:0000256" key="6">
    <source>
        <dbReference type="SAM" id="MobiDB-lite"/>
    </source>
</evidence>
<keyword evidence="7" id="KW-0812">Transmembrane</keyword>
<evidence type="ECO:0000259" key="8">
    <source>
        <dbReference type="PROSITE" id="PS50002"/>
    </source>
</evidence>
<keyword evidence="7" id="KW-1133">Transmembrane helix</keyword>
<sequence>MKAESNSNIQPMKLKRFHDRSDLRLYPTQIITTPENGDSAITYQVDTPTFLTDVNSNIYSAIISEVYTTFDGTPTTLYETGIITVVGGKVSTINGIPTNFGGQPTTIFGVSVTINDEPTYIFPFQTFLTTITNNAHTALITAKTTIVEGKTNSVIETGIITVVGGTITTVNGVPTVFGGTPTTIFGLSTNISGEPSLVLPTPPIPGIVIPPLATGTAPNPLPTAAVTSPNGLQSSNNLLLYIGIAILIFFLIALLIFCALHKRKKALKFKNDEEELGPQPGGMLHNSSTRRTIVDRSTSSSSNENSNLISFNNMAIANEPLNIRSSSEDPFYPASENATYGTSFNNNFSDFSASENLVDPELVGGAYFSNFIPFQKKLEKIPSNKTFESNFANASVINDAALASSYLSMQNTSLENDESHDVAKDIIGHYEGATVPESPTSNGTFGEVTSFGNNQVVASISNEKLDMANEDVVNHSNNIANKFEEQNSSDKNELKTVQDYLLPLAVGAVSSAMYAEKEEKSSLSQYEDSNKITKEYNTSSGEVMEVPFSKTRDVKFDPASIPPDSNTTIPQEVDTILSKIDTHDTSTTLQNFTATAIDNNRNIVEAINTDSKDQYFDKEANYFDSKGEDIPIIVSSPSKTTISDFNENKISSNTNYTTSKNIPKNNLSIETKCKNETKRDSNNATALLSPTSSLVSPTSSNEGIKNSYESYVQNQIDEADLSVRVPPPPTDFVAAQPYFPIRPDEIHMQVGDLVGIERIFSDNWARGQNMSQGKKRGLFPLSILTPIKSGPSQNVVKSKVSIFGGSLTAKTSNSRKNSSEVRYSEKRKTNVIPVRTTSLPGNETLKEIEILPDLSNSVKKNKFLSRSNSIKTIGTVKSKASINSITPSKELIVYQDLQDTVWDISQKSRLNFRSFVRRCRMYSKDFDIKVFLENLSNCENIREEAMFKVIKSSGINNLDDRTFNDLLITIGGDDDKNTSMLIFKHLRNALRDLGVDQFLEANVDVATESKYLATSQDFITKVHLMGNSSSFNLPAFVNSCMNINPDFDFRTFLKIMVEKSNNLDNDTIYENMKDCGVLVSKEEYHEIISLLCVQDDIVLEVIKQWIEVVSVVGISRFIETIDTFYDDEEDDMDAIVIESFLTSVACLSSQSTFALREFVTQSLELNSNFNFETFLNYLLLSDTPANDEEFLEIFKNAGLVLDITTYKRLMITLCGDYELRFTIISHLKLLLKQKGVKWFISRIFSTIQERSLTDMEGRSLLTKIYSISSTATFDYRGFLDRCRRYSSTFDIKIFLNELAFLEESVTDANIKELFVLSGWDISDEEYVKVLRELCGNFNLRLKIVEEWKNYLNTNTPKYIFIWLEERESAEFALKQFFLKLQSYGDKVQFNLNEFLLESRKHSNVFELRIFLEILNSNVKSIGEITTAEVVKTFQDSGLNILETEAIQLIVILFKDYNIGLEVLKDMINASKMGISIVREFYIRIRTIGEAVKFDLHSFISVCNTLESSKFNLSKFLGNFVLLEVENLNVLTLLNIFKQSGLENLNEEDYRTIVETLCGDYNSHLSVFREWLITLKECGVDTFVRINFSYITLEGSLNQLDIKTLIKIFFADILSLGGRFNIEKFCLEAKTFNPSFNLKLFLESFGSNSSFDSIFFESKLTELTTVQKESLFLTLFGLKNKNLFNTVQMLFVTLIRTIGVETIIKEIPYILNLKYNSLAEVQVDWILAEIGLENISGSEKVAIFLTLVEDYTKMDEFFHNWGSAIFASEINVYLNSLKVEYPEVRALLSVKLVNAKAGEIDPALYQQSPDCLTFWAWLPQLYPRGVTSCCDITAANKDSFPIIITCDQNLRITKINIGSLYNPALATVKGNWKSLGIGKLNAQLPAYLGNLTELTTFYITEAFLYGQIPKEFSKLTKLKYFSVGYNSLTGDVPEGLFNNMNSLVALDISHNKLSGPIPNSFIGLPSLISIQLGSNQFSGALPDLSTMKSIGTGPKYDVEDGGFTPVCDLNNLGPKSCIAKGEDLSKVPNTCVLPSPSLKVCVAETIKSSPTPIYAEAIQPKKELISEAGKIGIIVSSIILFLVGGYMIGFHIIKRGNRKAALEEEQVKKERIDRSSD</sequence>
<keyword evidence="10" id="KW-1185">Reference proteome</keyword>
<dbReference type="Gene3D" id="3.80.10.10">
    <property type="entry name" value="Ribonuclease Inhibitor"/>
    <property type="match status" value="1"/>
</dbReference>
<dbReference type="InterPro" id="IPR051848">
    <property type="entry name" value="PGIP"/>
</dbReference>
<protein>
    <recommendedName>
        <fullName evidence="8">SH3 domain-containing protein</fullName>
    </recommendedName>
</protein>
<dbReference type="InterPro" id="IPR001611">
    <property type="entry name" value="Leu-rich_rpt"/>
</dbReference>
<evidence type="ECO:0000313" key="10">
    <source>
        <dbReference type="Proteomes" id="UP001211065"/>
    </source>
</evidence>
<organism evidence="9 10">
    <name type="scientific">Clydaea vesicula</name>
    <dbReference type="NCBI Taxonomy" id="447962"/>
    <lineage>
        <taxon>Eukaryota</taxon>
        <taxon>Fungi</taxon>
        <taxon>Fungi incertae sedis</taxon>
        <taxon>Chytridiomycota</taxon>
        <taxon>Chytridiomycota incertae sedis</taxon>
        <taxon>Chytridiomycetes</taxon>
        <taxon>Lobulomycetales</taxon>
        <taxon>Lobulomycetaceae</taxon>
        <taxon>Clydaea</taxon>
    </lineage>
</organism>
<feature type="compositionally biased region" description="Low complexity" evidence="6">
    <location>
        <begin position="684"/>
        <end position="700"/>
    </location>
</feature>
<comment type="subcellular location">
    <subcellularLocation>
        <location evidence="1">Cell envelope</location>
    </subcellularLocation>
</comment>
<dbReference type="EMBL" id="JADGJW010000077">
    <property type="protein sequence ID" value="KAJ3224895.1"/>
    <property type="molecule type" value="Genomic_DNA"/>
</dbReference>
<comment type="caution">
    <text evidence="9">The sequence shown here is derived from an EMBL/GenBank/DDBJ whole genome shotgun (WGS) entry which is preliminary data.</text>
</comment>